<reference evidence="2" key="1">
    <citation type="journal article" date="2014" name="Int. J. Syst. Evol. Microbiol.">
        <title>Complete genome sequence of Corynebacterium casei LMG S-19264T (=DSM 44701T), isolated from a smear-ripened cheese.</title>
        <authorList>
            <consortium name="US DOE Joint Genome Institute (JGI-PGF)"/>
            <person name="Walter F."/>
            <person name="Albersmeier A."/>
            <person name="Kalinowski J."/>
            <person name="Ruckert C."/>
        </authorList>
    </citation>
    <scope>NUCLEOTIDE SEQUENCE</scope>
    <source>
        <strain evidence="2">CGMCC 4.7308</strain>
    </source>
</reference>
<evidence type="ECO:0000313" key="2">
    <source>
        <dbReference type="EMBL" id="GGM07137.1"/>
    </source>
</evidence>
<dbReference type="Proteomes" id="UP000655208">
    <property type="component" value="Unassembled WGS sequence"/>
</dbReference>
<sequence>MTAPQSPVGPHRPVPAPGGPAGAALQAVRGSQDRDYAAEGIPMLLALVSEVEPIPDPVEAVRLDGRGLAEAVEQDRQAVAPTRRDADLGITGSLLQARAFRDLAGGTDTGAGPA</sequence>
<dbReference type="EMBL" id="BMNA01000005">
    <property type="protein sequence ID" value="GGM07137.1"/>
    <property type="molecule type" value="Genomic_DNA"/>
</dbReference>
<name>A0A917T3N5_9ACTN</name>
<gene>
    <name evidence="2" type="ORF">GCM10011594_28940</name>
</gene>
<accession>A0A917T3N5</accession>
<dbReference type="RefSeq" id="WP_188942676.1">
    <property type="nucleotide sequence ID" value="NZ_BMNA01000005.1"/>
</dbReference>
<comment type="caution">
    <text evidence="2">The sequence shown here is derived from an EMBL/GenBank/DDBJ whole genome shotgun (WGS) entry which is preliminary data.</text>
</comment>
<feature type="region of interest" description="Disordered" evidence="1">
    <location>
        <begin position="1"/>
        <end position="31"/>
    </location>
</feature>
<reference evidence="2" key="2">
    <citation type="submission" date="2020-09" db="EMBL/GenBank/DDBJ databases">
        <authorList>
            <person name="Sun Q."/>
            <person name="Zhou Y."/>
        </authorList>
    </citation>
    <scope>NUCLEOTIDE SEQUENCE</scope>
    <source>
        <strain evidence="2">CGMCC 4.7308</strain>
    </source>
</reference>
<organism evidence="2 3">
    <name type="scientific">Nakamurella endophytica</name>
    <dbReference type="NCBI Taxonomy" id="1748367"/>
    <lineage>
        <taxon>Bacteria</taxon>
        <taxon>Bacillati</taxon>
        <taxon>Actinomycetota</taxon>
        <taxon>Actinomycetes</taxon>
        <taxon>Nakamurellales</taxon>
        <taxon>Nakamurellaceae</taxon>
        <taxon>Nakamurella</taxon>
    </lineage>
</organism>
<evidence type="ECO:0000256" key="1">
    <source>
        <dbReference type="SAM" id="MobiDB-lite"/>
    </source>
</evidence>
<evidence type="ECO:0000313" key="3">
    <source>
        <dbReference type="Proteomes" id="UP000655208"/>
    </source>
</evidence>
<protein>
    <submittedName>
        <fullName evidence="2">Uncharacterized protein</fullName>
    </submittedName>
</protein>
<dbReference type="AlphaFoldDB" id="A0A917T3N5"/>
<proteinExistence type="predicted"/>
<keyword evidence="3" id="KW-1185">Reference proteome</keyword>